<evidence type="ECO:0000313" key="3">
    <source>
        <dbReference type="EMBL" id="QHU04989.1"/>
    </source>
</evidence>
<name>A0A6C0JHC0_9ZZZZ</name>
<evidence type="ECO:0000256" key="1">
    <source>
        <dbReference type="SAM" id="Coils"/>
    </source>
</evidence>
<dbReference type="EMBL" id="MN740406">
    <property type="protein sequence ID" value="QHU04989.1"/>
    <property type="molecule type" value="Genomic_DNA"/>
</dbReference>
<keyword evidence="2" id="KW-1133">Transmembrane helix</keyword>
<evidence type="ECO:0000256" key="2">
    <source>
        <dbReference type="SAM" id="Phobius"/>
    </source>
</evidence>
<organism evidence="3">
    <name type="scientific">viral metagenome</name>
    <dbReference type="NCBI Taxonomy" id="1070528"/>
    <lineage>
        <taxon>unclassified sequences</taxon>
        <taxon>metagenomes</taxon>
        <taxon>organismal metagenomes</taxon>
    </lineage>
</organism>
<protein>
    <submittedName>
        <fullName evidence="3">Uncharacterized protein</fullName>
    </submittedName>
</protein>
<dbReference type="AlphaFoldDB" id="A0A6C0JHC0"/>
<accession>A0A6C0JHC0</accession>
<sequence>MGNSSSNPIQNLIDQYNRLSAYRAQLQEQLNSLNVTYGYLNSDNSAIINQYNRTMAEYSREIGGKQGQLKTLKKKYEDESNNNKQLGNMNNAGNKVLSSAWSHRGDLAMGTAALQIESNLYKTNLFNNIQTQNYVLDNEYNHIQDGFLKYEHKSAFQSVAISSLTTLNTILYYTFYILLLVYIYLLFFNPSNMTIYFKLFLILLLAAFPFFIGRVEKTVYFVWTYIYAFLTGSRVNNLTESQRAVIEQTTDLRVSGPDTLVLHQ</sequence>
<keyword evidence="2" id="KW-0812">Transmembrane</keyword>
<keyword evidence="2" id="KW-0472">Membrane</keyword>
<proteinExistence type="predicted"/>
<reference evidence="3" key="1">
    <citation type="journal article" date="2020" name="Nature">
        <title>Giant virus diversity and host interactions through global metagenomics.</title>
        <authorList>
            <person name="Schulz F."/>
            <person name="Roux S."/>
            <person name="Paez-Espino D."/>
            <person name="Jungbluth S."/>
            <person name="Walsh D.A."/>
            <person name="Denef V.J."/>
            <person name="McMahon K.D."/>
            <person name="Konstantinidis K.T."/>
            <person name="Eloe-Fadrosh E.A."/>
            <person name="Kyrpides N.C."/>
            <person name="Woyke T."/>
        </authorList>
    </citation>
    <scope>NUCLEOTIDE SEQUENCE</scope>
    <source>
        <strain evidence="3">GVMAG-M-3300027708-5</strain>
    </source>
</reference>
<feature type="transmembrane region" description="Helical" evidence="2">
    <location>
        <begin position="195"/>
        <end position="212"/>
    </location>
</feature>
<feature type="coiled-coil region" evidence="1">
    <location>
        <begin position="55"/>
        <end position="89"/>
    </location>
</feature>
<feature type="transmembrane region" description="Helical" evidence="2">
    <location>
        <begin position="218"/>
        <end position="235"/>
    </location>
</feature>
<keyword evidence="1" id="KW-0175">Coiled coil</keyword>
<feature type="transmembrane region" description="Helical" evidence="2">
    <location>
        <begin position="170"/>
        <end position="188"/>
    </location>
</feature>